<dbReference type="Gene3D" id="1.25.40.10">
    <property type="entry name" value="Tetratricopeptide repeat domain"/>
    <property type="match status" value="1"/>
</dbReference>
<dbReference type="InterPro" id="IPR019734">
    <property type="entry name" value="TPR_rpt"/>
</dbReference>
<dbReference type="PROSITE" id="PS50005">
    <property type="entry name" value="TPR"/>
    <property type="match status" value="1"/>
</dbReference>
<feature type="repeat" description="TPR" evidence="3">
    <location>
        <begin position="481"/>
        <end position="514"/>
    </location>
</feature>
<name>A0ABV7YK81_9ACTN</name>
<dbReference type="PANTHER" id="PTHR16305">
    <property type="entry name" value="TESTICULAR SOLUBLE ADENYLYL CYCLASE"/>
    <property type="match status" value="1"/>
</dbReference>
<organism evidence="5 6">
    <name type="scientific">Tenggerimyces flavus</name>
    <dbReference type="NCBI Taxonomy" id="1708749"/>
    <lineage>
        <taxon>Bacteria</taxon>
        <taxon>Bacillati</taxon>
        <taxon>Actinomycetota</taxon>
        <taxon>Actinomycetes</taxon>
        <taxon>Propionibacteriales</taxon>
        <taxon>Nocardioidaceae</taxon>
        <taxon>Tenggerimyces</taxon>
    </lineage>
</organism>
<feature type="non-terminal residue" evidence="5">
    <location>
        <position position="753"/>
    </location>
</feature>
<evidence type="ECO:0000313" key="5">
    <source>
        <dbReference type="EMBL" id="MFC3765452.1"/>
    </source>
</evidence>
<comment type="caution">
    <text evidence="5">The sequence shown here is derived from an EMBL/GenBank/DDBJ whole genome shotgun (WGS) entry which is preliminary data.</text>
</comment>
<keyword evidence="3" id="KW-0802">TPR repeat</keyword>
<evidence type="ECO:0000256" key="3">
    <source>
        <dbReference type="PROSITE-ProRule" id="PRU00339"/>
    </source>
</evidence>
<dbReference type="SMART" id="SM00028">
    <property type="entry name" value="TPR"/>
    <property type="match status" value="3"/>
</dbReference>
<accession>A0ABV7YK81</accession>
<dbReference type="PANTHER" id="PTHR16305:SF35">
    <property type="entry name" value="TRANSCRIPTIONAL ACTIVATOR DOMAIN"/>
    <property type="match status" value="1"/>
</dbReference>
<dbReference type="Gene3D" id="3.40.50.300">
    <property type="entry name" value="P-loop containing nucleotide triphosphate hydrolases"/>
    <property type="match status" value="1"/>
</dbReference>
<evidence type="ECO:0000313" key="6">
    <source>
        <dbReference type="Proteomes" id="UP001595699"/>
    </source>
</evidence>
<proteinExistence type="predicted"/>
<dbReference type="InterPro" id="IPR027417">
    <property type="entry name" value="P-loop_NTPase"/>
</dbReference>
<keyword evidence="2 5" id="KW-0067">ATP-binding</keyword>
<dbReference type="Pfam" id="PF13191">
    <property type="entry name" value="AAA_16"/>
    <property type="match status" value="1"/>
</dbReference>
<gene>
    <name evidence="5" type="ORF">ACFOUW_31790</name>
</gene>
<evidence type="ECO:0000259" key="4">
    <source>
        <dbReference type="Pfam" id="PF13191"/>
    </source>
</evidence>
<dbReference type="SUPFAM" id="SSF52540">
    <property type="entry name" value="P-loop containing nucleoside triphosphate hydrolases"/>
    <property type="match status" value="1"/>
</dbReference>
<dbReference type="InterPro" id="IPR011990">
    <property type="entry name" value="TPR-like_helical_dom_sf"/>
</dbReference>
<dbReference type="GO" id="GO:0005524">
    <property type="term" value="F:ATP binding"/>
    <property type="evidence" value="ECO:0007669"/>
    <property type="project" value="UniProtKB-KW"/>
</dbReference>
<dbReference type="RefSeq" id="WP_385928775.1">
    <property type="nucleotide sequence ID" value="NZ_JBHRZH010000038.1"/>
</dbReference>
<feature type="domain" description="Orc1-like AAA ATPase" evidence="4">
    <location>
        <begin position="9"/>
        <end position="179"/>
    </location>
</feature>
<dbReference type="SUPFAM" id="SSF48452">
    <property type="entry name" value="TPR-like"/>
    <property type="match status" value="1"/>
</dbReference>
<reference evidence="6" key="1">
    <citation type="journal article" date="2019" name="Int. J. Syst. Evol. Microbiol.">
        <title>The Global Catalogue of Microorganisms (GCM) 10K type strain sequencing project: providing services to taxonomists for standard genome sequencing and annotation.</title>
        <authorList>
            <consortium name="The Broad Institute Genomics Platform"/>
            <consortium name="The Broad Institute Genome Sequencing Center for Infectious Disease"/>
            <person name="Wu L."/>
            <person name="Ma J."/>
        </authorList>
    </citation>
    <scope>NUCLEOTIDE SEQUENCE [LARGE SCALE GENOMIC DNA]</scope>
    <source>
        <strain evidence="6">CGMCC 4.7241</strain>
    </source>
</reference>
<keyword evidence="1" id="KW-0547">Nucleotide-binding</keyword>
<sequence length="753" mass="80994">MAVPEGPSPFVGRQAQLEVLRWACGRAAEGTPSTVVVAGEAGVGKTRLVSELLADPAKAEVQALVGGCLPLGGGGVPYAPIIQALRALHRSSAGDWPADLARLLADDQDATAVIPGLEARVSPTAQSRLYESVLALLTRLGADKPVVLVAEDLHWADRSTLDLLGYVARCQTEGRVLLVLTYRNDELGRAHPLRNWLAELRRLPHVEEIELPRLSRTETAALLSGLLAAPADADVIDAVYDRSEGNPLFSETLLPFAGTPDAGLPPTLRDLLASRLNALPEHVRQVLQIAAAVGHQVQHQLLARIADLDDRALMDAIRTAVDSQILTPVGMSYEFRHALYREVAYDDLLPAERQLLHGSLAQLLTDEPALSAADQWATTGEIAEHWYAAADLERALGSAVEAGLTAESVYAFGNALDQLTRALELWDRVPDADRIVPLDRVTVLAHAAQAANLVGEEGKAIELSREAIARVDVLADPYRAAQLSERLGGYQLYAGHYDQAYAAYDWALDLLPEKPPTAERARVRAGLAMLAMAWSRLDEAVESSREAITLARAVGARRDEGWALNALGVVTVYQGRVDEGVGYLRDALRIAREMDSPDELMAASINLGHILGVVGRYEESIEVCLAGVVDARRVGLERQDGSFLQANAAESMIKAGRWSEAGVLLAEAEALGSRGIRAFPVLHQRALLATARGEFSVAVDRLAALRRLLPPHGGPDAYRRGLLEEEASLAVWQGRTSDAVLAVEEGFALVEGS</sequence>
<dbReference type="InterPro" id="IPR041664">
    <property type="entry name" value="AAA_16"/>
</dbReference>
<evidence type="ECO:0000256" key="1">
    <source>
        <dbReference type="ARBA" id="ARBA00022741"/>
    </source>
</evidence>
<evidence type="ECO:0000256" key="2">
    <source>
        <dbReference type="ARBA" id="ARBA00022840"/>
    </source>
</evidence>
<keyword evidence="6" id="KW-1185">Reference proteome</keyword>
<dbReference type="EMBL" id="JBHRZH010000038">
    <property type="protein sequence ID" value="MFC3765452.1"/>
    <property type="molecule type" value="Genomic_DNA"/>
</dbReference>
<protein>
    <submittedName>
        <fullName evidence="5">ATP-binding protein</fullName>
    </submittedName>
</protein>
<dbReference type="Proteomes" id="UP001595699">
    <property type="component" value="Unassembled WGS sequence"/>
</dbReference>